<evidence type="ECO:0000313" key="3">
    <source>
        <dbReference type="Proteomes" id="UP001500359"/>
    </source>
</evidence>
<sequence length="139" mass="15476">MTELKTQPTDKSVLDFIDRVKNSRRKDDALVLLNLFANVTGQPAVIWGDSIIGFGTYTYALANGSQQTFLRSGFSPRKQNLSIYVGAGMSEHPHLLTSLGKHKTSKACLYINKLADIDMAVLEQIIQTDLEVMNQRYPA</sequence>
<dbReference type="Pfam" id="PF08818">
    <property type="entry name" value="DUF1801"/>
    <property type="match status" value="1"/>
</dbReference>
<dbReference type="InterPro" id="IPR014922">
    <property type="entry name" value="YdhG-like"/>
</dbReference>
<evidence type="ECO:0000313" key="2">
    <source>
        <dbReference type="EMBL" id="GAA0852741.1"/>
    </source>
</evidence>
<gene>
    <name evidence="2" type="ORF">GCM10009114_03660</name>
</gene>
<dbReference type="RefSeq" id="WP_343855997.1">
    <property type="nucleotide sequence ID" value="NZ_BAAAFD010000001.1"/>
</dbReference>
<organism evidence="2 3">
    <name type="scientific">Aliiglaciecola litoralis</name>
    <dbReference type="NCBI Taxonomy" id="582857"/>
    <lineage>
        <taxon>Bacteria</taxon>
        <taxon>Pseudomonadati</taxon>
        <taxon>Pseudomonadota</taxon>
        <taxon>Gammaproteobacteria</taxon>
        <taxon>Alteromonadales</taxon>
        <taxon>Alteromonadaceae</taxon>
        <taxon>Aliiglaciecola</taxon>
    </lineage>
</organism>
<comment type="caution">
    <text evidence="2">The sequence shown here is derived from an EMBL/GenBank/DDBJ whole genome shotgun (WGS) entry which is preliminary data.</text>
</comment>
<dbReference type="SUPFAM" id="SSF159888">
    <property type="entry name" value="YdhG-like"/>
    <property type="match status" value="1"/>
</dbReference>
<reference evidence="2 3" key="1">
    <citation type="journal article" date="2019" name="Int. J. Syst. Evol. Microbiol.">
        <title>The Global Catalogue of Microorganisms (GCM) 10K type strain sequencing project: providing services to taxonomists for standard genome sequencing and annotation.</title>
        <authorList>
            <consortium name="The Broad Institute Genomics Platform"/>
            <consortium name="The Broad Institute Genome Sequencing Center for Infectious Disease"/>
            <person name="Wu L."/>
            <person name="Ma J."/>
        </authorList>
    </citation>
    <scope>NUCLEOTIDE SEQUENCE [LARGE SCALE GENOMIC DNA]</scope>
    <source>
        <strain evidence="2 3">JCM 15896</strain>
    </source>
</reference>
<dbReference type="EMBL" id="BAAAFD010000001">
    <property type="protein sequence ID" value="GAA0852741.1"/>
    <property type="molecule type" value="Genomic_DNA"/>
</dbReference>
<proteinExistence type="predicted"/>
<keyword evidence="3" id="KW-1185">Reference proteome</keyword>
<evidence type="ECO:0000259" key="1">
    <source>
        <dbReference type="Pfam" id="PF08818"/>
    </source>
</evidence>
<dbReference type="Proteomes" id="UP001500359">
    <property type="component" value="Unassembled WGS sequence"/>
</dbReference>
<name>A0ABN1LCM9_9ALTE</name>
<protein>
    <recommendedName>
        <fullName evidence="1">YdhG-like domain-containing protein</fullName>
    </recommendedName>
</protein>
<feature type="domain" description="YdhG-like" evidence="1">
    <location>
        <begin position="25"/>
        <end position="128"/>
    </location>
</feature>
<accession>A0ABN1LCM9</accession>